<feature type="domain" description="Aldehyde dehydrogenase" evidence="6">
    <location>
        <begin position="568"/>
        <end position="1009"/>
    </location>
</feature>
<dbReference type="EC" id="1.5.5.2" evidence="5"/>
<dbReference type="RefSeq" id="WP_018980695.1">
    <property type="nucleotide sequence ID" value="NZ_BAQD01000014.1"/>
</dbReference>
<evidence type="ECO:0000259" key="6">
    <source>
        <dbReference type="Pfam" id="PF00171"/>
    </source>
</evidence>
<dbReference type="Gene3D" id="1.20.5.460">
    <property type="entry name" value="Single helix bin"/>
    <property type="match status" value="1"/>
</dbReference>
<dbReference type="InterPro" id="IPR024090">
    <property type="entry name" value="PRODH_PutA_dom_I"/>
</dbReference>
<evidence type="ECO:0000259" key="8">
    <source>
        <dbReference type="Pfam" id="PF14850"/>
    </source>
</evidence>
<keyword evidence="5" id="KW-0642">Proline metabolism</keyword>
<dbReference type="EMBL" id="BAQD01000014">
    <property type="protein sequence ID" value="GBQ06607.1"/>
    <property type="molecule type" value="Genomic_DNA"/>
</dbReference>
<dbReference type="InterPro" id="IPR024082">
    <property type="entry name" value="PRODH_PutA_dom_II"/>
</dbReference>
<dbReference type="Gene3D" id="3.20.20.220">
    <property type="match status" value="1"/>
</dbReference>
<evidence type="ECO:0000256" key="5">
    <source>
        <dbReference type="PIRNR" id="PIRNR000197"/>
    </source>
</evidence>
<dbReference type="InterPro" id="IPR050485">
    <property type="entry name" value="Proline_metab_enzyme"/>
</dbReference>
<keyword evidence="5" id="KW-0274">FAD</keyword>
<keyword evidence="2 5" id="KW-0560">Oxidoreductase</keyword>
<feature type="domain" description="Proline dehydrogenase" evidence="7">
    <location>
        <begin position="188"/>
        <end position="484"/>
    </location>
</feature>
<name>A0ABQ0NYI5_9PROT</name>
<evidence type="ECO:0000259" key="7">
    <source>
        <dbReference type="Pfam" id="PF01619"/>
    </source>
</evidence>
<dbReference type="Pfam" id="PF18327">
    <property type="entry name" value="PRODH"/>
    <property type="match status" value="1"/>
</dbReference>
<keyword evidence="5" id="KW-0238">DNA-binding</keyword>
<keyword evidence="3 5" id="KW-0520">NAD</keyword>
<evidence type="ECO:0000256" key="1">
    <source>
        <dbReference type="ARBA" id="ARBA00004786"/>
    </source>
</evidence>
<keyword evidence="5" id="KW-0678">Repressor</keyword>
<comment type="catalytic activity">
    <reaction evidence="5">
        <text>L-proline + a quinone = (S)-1-pyrroline-5-carboxylate + a quinol + H(+)</text>
        <dbReference type="Rhea" id="RHEA:23784"/>
        <dbReference type="ChEBI" id="CHEBI:15378"/>
        <dbReference type="ChEBI" id="CHEBI:17388"/>
        <dbReference type="ChEBI" id="CHEBI:24646"/>
        <dbReference type="ChEBI" id="CHEBI:60039"/>
        <dbReference type="ChEBI" id="CHEBI:132124"/>
        <dbReference type="EC" id="1.5.5.2"/>
    </reaction>
</comment>
<dbReference type="InterPro" id="IPR025703">
    <property type="entry name" value="Bifunct_PutA"/>
</dbReference>
<dbReference type="EC" id="1.2.1.88" evidence="5"/>
<dbReference type="InterPro" id="IPR016160">
    <property type="entry name" value="Ald_DH_CS_CYS"/>
</dbReference>
<feature type="domain" description="Proline dehydrogenase PutA" evidence="8">
    <location>
        <begin position="70"/>
        <end position="178"/>
    </location>
</feature>
<evidence type="ECO:0000256" key="4">
    <source>
        <dbReference type="ARBA" id="ARBA00048142"/>
    </source>
</evidence>
<keyword evidence="5" id="KW-0804">Transcription</keyword>
<dbReference type="PANTHER" id="PTHR42862:SF1">
    <property type="entry name" value="DELTA-1-PYRROLINE-5-CARBOXYLATE DEHYDROGENASE 2, ISOFORM A-RELATED"/>
    <property type="match status" value="1"/>
</dbReference>
<dbReference type="InterPro" id="IPR016162">
    <property type="entry name" value="Ald_DH_N"/>
</dbReference>
<dbReference type="PROSITE" id="PS00070">
    <property type="entry name" value="ALDEHYDE_DEHYDR_CYS"/>
    <property type="match status" value="1"/>
</dbReference>
<gene>
    <name evidence="10" type="ORF">AA15669_1008</name>
</gene>
<keyword evidence="5" id="KW-0285">Flavoprotein</keyword>
<sequence length="1210" mass="131858">MAYFSEHFELVPQRSTLRQAITHKTRCLEEECVTALLPDAELNEKEEAIASSVSLELAHALRENRRPGLVESLVQEFSLASDEGVALMSMAEALLRTPDKATRDALISDQISVGDWLSHAGRGQGVVINAASWGLALTGKIIAPDHRMGVVQSMMKRHGEPVVRQAMQVAMQMMGGQFVLGETIEKALKGARTREAEGFTYSYDMLGEAALDKPDCEAYQAAYHHALEEIGRRATGEGMHERPGLSIKLSALHPRYYRSQYKRVMTELLPTVKQLAVRAKHYNIGLNIDAEESERLELSLDILDALCRDPDLANWDGIGLVVQAYSRRAPAVLDYVIDLARETNHRIMVRLVKGAYWDSELKKAQIDGVSDFTLFTRKSHTDVSYIACARKLMNATDAVFPQFATHNARTVASIYAMQGDDFFPGQYEFQCLHGMGEGLYEEVVGPHKLNRPCRIYAPVGTYDTLLAYLVRRLLENGANSSFINLLGDSSVELEKLVEDPVAITRTFSPVGVGHSEIAQPKDMFGEERRNSTGMDFSDENVLTSFRESLLKLPEQIYAEAMIPGRKPQSEIQPVLNPANHQDQVGTVQNATISDVPHAVENAEAAFPTWAAKAPEERASILERASDLLEKKDIAFLGMAVREAGKSYPNAVAELREAVDFLRYYAAQIRREFDNETHRPLGPVVCISPWNFPLAIFLGQISAALAAGNTVLAKPAEETPLIAMMAVEAMHEAGVPKDVLQYLPGEGDVGAALVADERVAGVMFTGSTAVAQAIARQLAGRLGRNGQPVPLVAETGGLNAMIVDSSALPEQVVTDIVTSAFDSAGQRCSALRLLCVQEEAADRVISLLKGAMAELRVGAPARLETDVGPVISEHAKAGIGAHVEALREKHFPVYEAPMTDEAQQGSFVAPTLVEVHTVEDLGQEVFGPVLHVLRYPRRGLDGLIDQINDSGYGLTFGVHSRVSSTINQLVERVEVGNVYVNRNIVGAIVGVQPFGGRGLSGTGPKAGGPLAVRRQLAEAPMTPLAIPGAELPDIALSWLLWLGVEDHELTEAIIPWMEHGLLDRVLELPSPVGESNVYSLKPRGRVLALADTEAGLKRIISYAVSCNNDVAFLSTPDVMKSLDTMSDVLREHITPVRHKGDIAGCSVIVAETDSPVLWDIVRDLLSDPKQPIPTVYLADEETLRPEFLLEEQVISTNTAAVGGNAQLLSLS</sequence>
<evidence type="ECO:0000256" key="2">
    <source>
        <dbReference type="ARBA" id="ARBA00023002"/>
    </source>
</evidence>
<proteinExistence type="inferred from homology"/>
<evidence type="ECO:0000259" key="9">
    <source>
        <dbReference type="Pfam" id="PF18327"/>
    </source>
</evidence>
<dbReference type="SUPFAM" id="SSF53720">
    <property type="entry name" value="ALDH-like"/>
    <property type="match status" value="1"/>
</dbReference>
<comment type="pathway">
    <text evidence="5">Amino-acid degradation; L-proline degradation into L-glutamate; L-glutamate from L-proline: step 1/2.</text>
</comment>
<organism evidence="10 11">
    <name type="scientific">Saccharibacter floricola DSM 15669</name>
    <dbReference type="NCBI Taxonomy" id="1123227"/>
    <lineage>
        <taxon>Bacteria</taxon>
        <taxon>Pseudomonadati</taxon>
        <taxon>Pseudomonadota</taxon>
        <taxon>Alphaproteobacteria</taxon>
        <taxon>Acetobacterales</taxon>
        <taxon>Acetobacteraceae</taxon>
        <taxon>Saccharibacter</taxon>
    </lineage>
</organism>
<comment type="catalytic activity">
    <reaction evidence="4 5">
        <text>L-glutamate 5-semialdehyde + NAD(+) + H2O = L-glutamate + NADH + 2 H(+)</text>
        <dbReference type="Rhea" id="RHEA:30235"/>
        <dbReference type="ChEBI" id="CHEBI:15377"/>
        <dbReference type="ChEBI" id="CHEBI:15378"/>
        <dbReference type="ChEBI" id="CHEBI:29985"/>
        <dbReference type="ChEBI" id="CHEBI:57540"/>
        <dbReference type="ChEBI" id="CHEBI:57945"/>
        <dbReference type="ChEBI" id="CHEBI:58066"/>
        <dbReference type="EC" id="1.2.1.88"/>
    </reaction>
</comment>
<dbReference type="Gene3D" id="3.40.605.10">
    <property type="entry name" value="Aldehyde Dehydrogenase, Chain A, domain 1"/>
    <property type="match status" value="1"/>
</dbReference>
<dbReference type="PANTHER" id="PTHR42862">
    <property type="entry name" value="DELTA-1-PYRROLINE-5-CARBOXYLATE DEHYDROGENASE 1, ISOFORM A-RELATED"/>
    <property type="match status" value="1"/>
</dbReference>
<comment type="similarity">
    <text evidence="5">In the N-terminal section; belongs to the proline dehydrogenase family.</text>
</comment>
<comment type="caution">
    <text evidence="10">The sequence shown here is derived from an EMBL/GenBank/DDBJ whole genome shotgun (WGS) entry which is preliminary data.</text>
</comment>
<comment type="cofactor">
    <cofactor evidence="5">
        <name>FAD</name>
        <dbReference type="ChEBI" id="CHEBI:57692"/>
    </cofactor>
</comment>
<comment type="pathway">
    <text evidence="1 5">Amino-acid degradation; L-proline degradation into L-glutamate; L-glutamate from L-proline: step 2/2.</text>
</comment>
<evidence type="ECO:0000313" key="11">
    <source>
        <dbReference type="Proteomes" id="UP001062901"/>
    </source>
</evidence>
<dbReference type="Pfam" id="PF14850">
    <property type="entry name" value="Pro_dh-DNA_bdg"/>
    <property type="match status" value="1"/>
</dbReference>
<dbReference type="InterPro" id="IPR029041">
    <property type="entry name" value="FAD-linked_oxidoreductase-like"/>
</dbReference>
<dbReference type="InterPro" id="IPR041349">
    <property type="entry name" value="PRODH"/>
</dbReference>
<dbReference type="NCBIfam" id="NF008869">
    <property type="entry name" value="PRK11904.1"/>
    <property type="match status" value="1"/>
</dbReference>
<dbReference type="InterPro" id="IPR002872">
    <property type="entry name" value="Proline_DH_dom"/>
</dbReference>
<dbReference type="SUPFAM" id="SSF51730">
    <property type="entry name" value="FAD-linked oxidoreductase"/>
    <property type="match status" value="1"/>
</dbReference>
<dbReference type="Proteomes" id="UP001062901">
    <property type="component" value="Unassembled WGS sequence"/>
</dbReference>
<reference evidence="10" key="1">
    <citation type="submission" date="2013-04" db="EMBL/GenBank/DDBJ databases">
        <title>The genome sequencing project of 58 acetic acid bacteria.</title>
        <authorList>
            <person name="Okamoto-Kainuma A."/>
            <person name="Ishikawa M."/>
            <person name="Umino S."/>
            <person name="Koizumi Y."/>
            <person name="Shiwa Y."/>
            <person name="Yoshikawa H."/>
            <person name="Matsutani M."/>
            <person name="Matsushita K."/>
        </authorList>
    </citation>
    <scope>NUCLEOTIDE SEQUENCE</scope>
    <source>
        <strain evidence="10">DSM 15669</strain>
    </source>
</reference>
<protein>
    <recommendedName>
        <fullName evidence="5">Bifunctional protein PutA</fullName>
    </recommendedName>
    <domain>
        <recommendedName>
            <fullName evidence="5">Proline dehydrogenase</fullName>
            <ecNumber evidence="5">1.5.5.2</ecNumber>
        </recommendedName>
        <alternativeName>
            <fullName evidence="5">Proline oxidase</fullName>
        </alternativeName>
    </domain>
    <domain>
        <recommendedName>
            <fullName evidence="5">Delta-1-pyrroline-5-carboxylate dehydrogenase</fullName>
            <shortName evidence="5">P5C dehydrogenase</shortName>
            <ecNumber evidence="5">1.2.1.88</ecNumber>
        </recommendedName>
        <alternativeName>
            <fullName evidence="5">L-glutamate gamma-semialdehyde dehydrogenase</fullName>
        </alternativeName>
    </domain>
</protein>
<dbReference type="Gene3D" id="1.20.5.550">
    <property type="entry name" value="Single Helix bin"/>
    <property type="match status" value="1"/>
</dbReference>
<dbReference type="InterPro" id="IPR016161">
    <property type="entry name" value="Ald_DH/histidinol_DH"/>
</dbReference>
<comment type="similarity">
    <text evidence="5">In the C-terminal section; belongs to the aldehyde dehydrogenase family.</text>
</comment>
<evidence type="ECO:0000256" key="3">
    <source>
        <dbReference type="ARBA" id="ARBA00023027"/>
    </source>
</evidence>
<keyword evidence="5" id="KW-0805">Transcription regulation</keyword>
<comment type="function">
    <text evidence="5">Oxidizes proline to glutamate for use as a carbon and nitrogen source.</text>
</comment>
<dbReference type="Gene3D" id="3.40.309.10">
    <property type="entry name" value="Aldehyde Dehydrogenase, Chain A, domain 2"/>
    <property type="match status" value="1"/>
</dbReference>
<dbReference type="InterPro" id="IPR015590">
    <property type="entry name" value="Aldehyde_DH_dom"/>
</dbReference>
<dbReference type="Pfam" id="PF01619">
    <property type="entry name" value="Pro_dh"/>
    <property type="match status" value="1"/>
</dbReference>
<keyword evidence="11" id="KW-1185">Reference proteome</keyword>
<dbReference type="Pfam" id="PF00171">
    <property type="entry name" value="Aldedh"/>
    <property type="match status" value="1"/>
</dbReference>
<dbReference type="SUPFAM" id="SSF81935">
    <property type="entry name" value="N-terminal domain of bifunctional PutA protein"/>
    <property type="match status" value="1"/>
</dbReference>
<dbReference type="InterPro" id="IPR016163">
    <property type="entry name" value="Ald_DH_C"/>
</dbReference>
<dbReference type="NCBIfam" id="TIGR01238">
    <property type="entry name" value="D1pyr5carbox3"/>
    <property type="match status" value="1"/>
</dbReference>
<accession>A0ABQ0NYI5</accession>
<dbReference type="InterPro" id="IPR005933">
    <property type="entry name" value="PutA_C"/>
</dbReference>
<dbReference type="CDD" id="cd07125">
    <property type="entry name" value="ALDH_PutA-P5CDH"/>
    <property type="match status" value="1"/>
</dbReference>
<evidence type="ECO:0000313" key="10">
    <source>
        <dbReference type="EMBL" id="GBQ06607.1"/>
    </source>
</evidence>
<feature type="domain" description="Proline utilization A proline dehydrogenase N-terminal" evidence="9">
    <location>
        <begin position="15"/>
        <end position="62"/>
    </location>
</feature>
<dbReference type="InterPro" id="IPR024089">
    <property type="entry name" value="PRODH_PutA_dom_I/II"/>
</dbReference>
<dbReference type="PIRSF" id="PIRSF000197">
    <property type="entry name" value="Bifunct_PutA"/>
    <property type="match status" value="1"/>
</dbReference>